<evidence type="ECO:0008006" key="3">
    <source>
        <dbReference type="Google" id="ProtNLM"/>
    </source>
</evidence>
<reference evidence="1 2" key="1">
    <citation type="submission" date="2024-09" db="EMBL/GenBank/DDBJ databases">
        <authorList>
            <person name="Sun Q."/>
            <person name="Mori K."/>
        </authorList>
    </citation>
    <scope>NUCLEOTIDE SEQUENCE [LARGE SCALE GENOMIC DNA]</scope>
    <source>
        <strain evidence="1 2">CGMCC 1.15906</strain>
    </source>
</reference>
<dbReference type="RefSeq" id="WP_380049328.1">
    <property type="nucleotide sequence ID" value="NZ_JBHLTC010000022.1"/>
</dbReference>
<keyword evidence="2" id="KW-1185">Reference proteome</keyword>
<protein>
    <recommendedName>
        <fullName evidence="3">DUF5753 domain-containing protein</fullName>
    </recommendedName>
</protein>
<sequence length="94" mass="10201">MTGKILADVPVSLVNTLPVVESPYLPEGTCYVTRTFSGRAEVLLVGGYLDPVQKAGREARMIVRRGLADVLEWLGEPVELPTVMSALRDRMAAS</sequence>
<comment type="caution">
    <text evidence="1">The sequence shown here is derived from an EMBL/GenBank/DDBJ whole genome shotgun (WGS) entry which is preliminary data.</text>
</comment>
<evidence type="ECO:0000313" key="1">
    <source>
        <dbReference type="EMBL" id="MFC0626160.1"/>
    </source>
</evidence>
<proteinExistence type="predicted"/>
<name>A0ABV6QND7_9ACTN</name>
<accession>A0ABV6QND7</accession>
<dbReference type="Proteomes" id="UP001589890">
    <property type="component" value="Unassembled WGS sequence"/>
</dbReference>
<organism evidence="1 2">
    <name type="scientific">Kribbella deserti</name>
    <dbReference type="NCBI Taxonomy" id="1926257"/>
    <lineage>
        <taxon>Bacteria</taxon>
        <taxon>Bacillati</taxon>
        <taxon>Actinomycetota</taxon>
        <taxon>Actinomycetes</taxon>
        <taxon>Propionibacteriales</taxon>
        <taxon>Kribbellaceae</taxon>
        <taxon>Kribbella</taxon>
    </lineage>
</organism>
<gene>
    <name evidence="1" type="ORF">ACFFGN_18930</name>
</gene>
<evidence type="ECO:0000313" key="2">
    <source>
        <dbReference type="Proteomes" id="UP001589890"/>
    </source>
</evidence>
<dbReference type="EMBL" id="JBHLTC010000022">
    <property type="protein sequence ID" value="MFC0626160.1"/>
    <property type="molecule type" value="Genomic_DNA"/>
</dbReference>